<accession>A0A6A5RFZ3</accession>
<sequence length="88" mass="9454">MLSETLGIVTDYEPPSAISPKRSELYSNRAVVQAARWVSLTAASPAHRQPQPQHPSTQAPTHSAKAHLAYACICPQARPASHSAVRKA</sequence>
<dbReference type="EMBL" id="ML978973">
    <property type="protein sequence ID" value="KAF1927231.1"/>
    <property type="molecule type" value="Genomic_DNA"/>
</dbReference>
<name>A0A6A5RFZ3_9PLEO</name>
<evidence type="ECO:0000256" key="1">
    <source>
        <dbReference type="SAM" id="MobiDB-lite"/>
    </source>
</evidence>
<feature type="region of interest" description="Disordered" evidence="1">
    <location>
        <begin position="42"/>
        <end position="63"/>
    </location>
</feature>
<dbReference type="GeneID" id="54345575"/>
<protein>
    <submittedName>
        <fullName evidence="2">Uncharacterized protein</fullName>
    </submittedName>
</protein>
<reference evidence="2" key="1">
    <citation type="journal article" date="2020" name="Stud. Mycol.">
        <title>101 Dothideomycetes genomes: a test case for predicting lifestyles and emergence of pathogens.</title>
        <authorList>
            <person name="Haridas S."/>
            <person name="Albert R."/>
            <person name="Binder M."/>
            <person name="Bloem J."/>
            <person name="Labutti K."/>
            <person name="Salamov A."/>
            <person name="Andreopoulos B."/>
            <person name="Baker S."/>
            <person name="Barry K."/>
            <person name="Bills G."/>
            <person name="Bluhm B."/>
            <person name="Cannon C."/>
            <person name="Castanera R."/>
            <person name="Culley D."/>
            <person name="Daum C."/>
            <person name="Ezra D."/>
            <person name="Gonzalez J."/>
            <person name="Henrissat B."/>
            <person name="Kuo A."/>
            <person name="Liang C."/>
            <person name="Lipzen A."/>
            <person name="Lutzoni F."/>
            <person name="Magnuson J."/>
            <person name="Mondo S."/>
            <person name="Nolan M."/>
            <person name="Ohm R."/>
            <person name="Pangilinan J."/>
            <person name="Park H.-J."/>
            <person name="Ramirez L."/>
            <person name="Alfaro M."/>
            <person name="Sun H."/>
            <person name="Tritt A."/>
            <person name="Yoshinaga Y."/>
            <person name="Zwiers L.-H."/>
            <person name="Turgeon B."/>
            <person name="Goodwin S."/>
            <person name="Spatafora J."/>
            <person name="Crous P."/>
            <person name="Grigoriev I."/>
        </authorList>
    </citation>
    <scope>NUCLEOTIDE SEQUENCE</scope>
    <source>
        <strain evidence="2">CBS 183.55</strain>
    </source>
</reference>
<evidence type="ECO:0000313" key="3">
    <source>
        <dbReference type="Proteomes" id="UP000800082"/>
    </source>
</evidence>
<dbReference type="AlphaFoldDB" id="A0A6A5RFZ3"/>
<evidence type="ECO:0000313" key="2">
    <source>
        <dbReference type="EMBL" id="KAF1927231.1"/>
    </source>
</evidence>
<dbReference type="Proteomes" id="UP000800082">
    <property type="component" value="Unassembled WGS sequence"/>
</dbReference>
<organism evidence="2 3">
    <name type="scientific">Didymella exigua CBS 183.55</name>
    <dbReference type="NCBI Taxonomy" id="1150837"/>
    <lineage>
        <taxon>Eukaryota</taxon>
        <taxon>Fungi</taxon>
        <taxon>Dikarya</taxon>
        <taxon>Ascomycota</taxon>
        <taxon>Pezizomycotina</taxon>
        <taxon>Dothideomycetes</taxon>
        <taxon>Pleosporomycetidae</taxon>
        <taxon>Pleosporales</taxon>
        <taxon>Pleosporineae</taxon>
        <taxon>Didymellaceae</taxon>
        <taxon>Didymella</taxon>
    </lineage>
</organism>
<feature type="compositionally biased region" description="Polar residues" evidence="1">
    <location>
        <begin position="50"/>
        <end position="61"/>
    </location>
</feature>
<dbReference type="RefSeq" id="XP_033447483.1">
    <property type="nucleotide sequence ID" value="XM_033587928.1"/>
</dbReference>
<proteinExistence type="predicted"/>
<gene>
    <name evidence="2" type="ORF">M421DRAFT_185465</name>
</gene>
<keyword evidence="3" id="KW-1185">Reference proteome</keyword>